<dbReference type="GeneID" id="26634660"/>
<dbReference type="OrthoDB" id="13805at10239"/>
<reference evidence="1 2" key="1">
    <citation type="submission" date="2015-07" db="EMBL/GenBank/DDBJ databases">
        <title>Two Asian jumbo phage RSL2 and RSF1 infecting the phytopathogen Ralstonia solanacearum share common features related to the phi-KZ-like phages.</title>
        <authorList>
            <person name="Kawasaki T."/>
            <person name="Fujie M."/>
            <person name="Chatchawankanphanich O."/>
            <person name="Ogata H."/>
            <person name="Yamada T."/>
        </authorList>
    </citation>
    <scope>NUCLEOTIDE SEQUENCE [LARGE SCALE GENOMIC DNA]</scope>
    <source>
        <strain evidence="1 2">RSF1</strain>
    </source>
</reference>
<name>A0A0K2QRK2_9CAUD</name>
<accession>A0A0K2QRK2</accession>
<dbReference type="Proteomes" id="UP000202583">
    <property type="component" value="Segment"/>
</dbReference>
<dbReference type="KEGG" id="vg:26634660"/>
<protein>
    <submittedName>
        <fullName evidence="1">Putative RNA polymerase beta prime subunit</fullName>
    </submittedName>
</protein>
<organism evidence="1 2">
    <name type="scientific">Ralstonia phage RSF1</name>
    <dbReference type="NCBI Taxonomy" id="1689679"/>
    <lineage>
        <taxon>Viruses</taxon>
        <taxon>Duplodnaviria</taxon>
        <taxon>Heunggongvirae</taxon>
        <taxon>Uroviricota</taxon>
        <taxon>Caudoviricetes</taxon>
        <taxon>Chimalliviridae</taxon>
        <taxon>Chiangmaivirus</taxon>
        <taxon>Chiangmaivirus RSF1</taxon>
    </lineage>
</organism>
<evidence type="ECO:0000313" key="1">
    <source>
        <dbReference type="EMBL" id="BAS04991.1"/>
    </source>
</evidence>
<proteinExistence type="predicted"/>
<evidence type="ECO:0000313" key="2">
    <source>
        <dbReference type="Proteomes" id="UP000202583"/>
    </source>
</evidence>
<dbReference type="EMBL" id="AP014927">
    <property type="protein sequence ID" value="BAS04991.1"/>
    <property type="molecule type" value="Genomic_DNA"/>
</dbReference>
<keyword evidence="2" id="KW-1185">Reference proteome</keyword>
<sequence>MDKRDFFMLCMREGKYRDKRWVIRAFALVRENKTPETSKPLDIIQTPAGHFYKHPESGELEQIRGAVKPGKPMYGFKEKLTVKKGELPGLLKDEETDYGRILYHCIVFVHSFGGKVPFKNVQLNMNDFEDELASKLEDDVMVVDSQGNVDPDTSKNEKPDRFYPRELVRYYEAMAYTRGLAMLCVPAASPKSMTIDPKVLKRRDELFNDPNIDLSNQAVAASVEKELVDMDRDSFKDDSASGFLINKKDFAVIRKKRFISFGSGAGLTPDSKTAYVKRSLNEGVDVSKFKDYNDEMRTGSYKRGVETMFGGELDKWLVRESSNIRVLPDDCGSTVGIPTEINELNKLKWLGFNIVEGRSVTKLSEDNIGTYMGKTVLRRSPAACWAPKPDYCTVCLGEKLSMNPDAISIAFSQYGHDFMGESMSAMHGKSLSIARMDLVAEAS</sequence>
<dbReference type="RefSeq" id="YP_009208003.1">
    <property type="nucleotide sequence ID" value="NC_028899.1"/>
</dbReference>